<comment type="similarity">
    <text evidence="2">Belongs to the Tdpoz family.</text>
</comment>
<evidence type="ECO:0000313" key="5">
    <source>
        <dbReference type="Proteomes" id="UP001210211"/>
    </source>
</evidence>
<dbReference type="CDD" id="cd00121">
    <property type="entry name" value="MATH"/>
    <property type="match status" value="1"/>
</dbReference>
<dbReference type="InterPro" id="IPR011333">
    <property type="entry name" value="SKP1/BTB/POZ_sf"/>
</dbReference>
<organism evidence="4 5">
    <name type="scientific">Rhynchospora tenuis</name>
    <dbReference type="NCBI Taxonomy" id="198213"/>
    <lineage>
        <taxon>Eukaryota</taxon>
        <taxon>Viridiplantae</taxon>
        <taxon>Streptophyta</taxon>
        <taxon>Embryophyta</taxon>
        <taxon>Tracheophyta</taxon>
        <taxon>Spermatophyta</taxon>
        <taxon>Magnoliopsida</taxon>
        <taxon>Liliopsida</taxon>
        <taxon>Poales</taxon>
        <taxon>Cyperaceae</taxon>
        <taxon>Cyperoideae</taxon>
        <taxon>Rhynchosporeae</taxon>
        <taxon>Rhynchospora</taxon>
    </lineage>
</organism>
<dbReference type="SUPFAM" id="SSF54695">
    <property type="entry name" value="POZ domain"/>
    <property type="match status" value="1"/>
</dbReference>
<comment type="pathway">
    <text evidence="1">Protein modification; protein ubiquitination.</text>
</comment>
<name>A0AAD5ZN62_9POAL</name>
<dbReference type="PANTHER" id="PTHR26379:SF187">
    <property type="entry name" value="OS07G0655300 PROTEIN"/>
    <property type="match status" value="1"/>
</dbReference>
<dbReference type="InterPro" id="IPR002083">
    <property type="entry name" value="MATH/TRAF_dom"/>
</dbReference>
<dbReference type="Gene3D" id="3.30.710.10">
    <property type="entry name" value="Potassium Channel Kv1.1, Chain A"/>
    <property type="match status" value="1"/>
</dbReference>
<gene>
    <name evidence="4" type="ORF">LUZ61_004690</name>
</gene>
<dbReference type="SUPFAM" id="SSF49599">
    <property type="entry name" value="TRAF domain-like"/>
    <property type="match status" value="1"/>
</dbReference>
<dbReference type="PANTHER" id="PTHR26379">
    <property type="entry name" value="BTB/POZ AND MATH DOMAIN-CONTAINING PROTEIN 1"/>
    <property type="match status" value="1"/>
</dbReference>
<dbReference type="InterPro" id="IPR008974">
    <property type="entry name" value="TRAF-like"/>
</dbReference>
<evidence type="ECO:0000256" key="1">
    <source>
        <dbReference type="ARBA" id="ARBA00004906"/>
    </source>
</evidence>
<evidence type="ECO:0000313" key="4">
    <source>
        <dbReference type="EMBL" id="KAJ3700985.1"/>
    </source>
</evidence>
<evidence type="ECO:0000256" key="2">
    <source>
        <dbReference type="ARBA" id="ARBA00010846"/>
    </source>
</evidence>
<dbReference type="EMBL" id="JAMRDG010000001">
    <property type="protein sequence ID" value="KAJ3700985.1"/>
    <property type="molecule type" value="Genomic_DNA"/>
</dbReference>
<sequence>MSSFVDTRKPETDSAWFAEACTDSHLLNFAGVYSHKRKGIDVGKCITSGIFTLCGHNWTIGYYPEGKWSSYDLAFDLNLKGDAKGARFKITITLLCQDGPRPPMCEHSSDAVILDPNGSSYKPHPFSVQPSNLRQQLTCLLERGDGTDVTFNVNGVTFDAHKCVLAAESPVFRAQFFGPMKGKMGESIEIRDVEPSVFKSMLHFIYSDSVPELEDAGGNKDTSVVLAQHLLVAADWFGLERLKQLCERKMYEFIDANNVATTLTLAEQHNCSELKAACLEFIKPPEVFAVVAQTEGFDHMIISCPAILQDLH</sequence>
<accession>A0AAD5ZN62</accession>
<evidence type="ECO:0000259" key="3">
    <source>
        <dbReference type="PROSITE" id="PS50097"/>
    </source>
</evidence>
<proteinExistence type="inferred from homology"/>
<comment type="caution">
    <text evidence="4">The sequence shown here is derived from an EMBL/GenBank/DDBJ whole genome shotgun (WGS) entry which is preliminary data.</text>
</comment>
<reference evidence="4 5" key="1">
    <citation type="journal article" date="2022" name="Cell">
        <title>Repeat-based holocentromeres influence genome architecture and karyotype evolution.</title>
        <authorList>
            <person name="Hofstatter P.G."/>
            <person name="Thangavel G."/>
            <person name="Lux T."/>
            <person name="Neumann P."/>
            <person name="Vondrak T."/>
            <person name="Novak P."/>
            <person name="Zhang M."/>
            <person name="Costa L."/>
            <person name="Castellani M."/>
            <person name="Scott A."/>
            <person name="Toegelov H."/>
            <person name="Fuchs J."/>
            <person name="Mata-Sucre Y."/>
            <person name="Dias Y."/>
            <person name="Vanzela A.L.L."/>
            <person name="Huettel B."/>
            <person name="Almeida C.C.S."/>
            <person name="Simkova H."/>
            <person name="Souza G."/>
            <person name="Pedrosa-Harand A."/>
            <person name="Macas J."/>
            <person name="Mayer K.F.X."/>
            <person name="Houben A."/>
            <person name="Marques A."/>
        </authorList>
    </citation>
    <scope>NUCLEOTIDE SEQUENCE [LARGE SCALE GENOMIC DNA]</scope>
    <source>
        <strain evidence="4">RhyTen1mFocal</strain>
    </source>
</reference>
<dbReference type="Pfam" id="PF24570">
    <property type="entry name" value="BACK_BPM_SPOP"/>
    <property type="match status" value="1"/>
</dbReference>
<dbReference type="PROSITE" id="PS50097">
    <property type="entry name" value="BTB"/>
    <property type="match status" value="1"/>
</dbReference>
<dbReference type="GO" id="GO:0016567">
    <property type="term" value="P:protein ubiquitination"/>
    <property type="evidence" value="ECO:0007669"/>
    <property type="project" value="InterPro"/>
</dbReference>
<dbReference type="Gene3D" id="2.60.210.10">
    <property type="entry name" value="Apoptosis, Tumor Necrosis Factor Receptor Associated Protein 2, Chain A"/>
    <property type="match status" value="1"/>
</dbReference>
<dbReference type="InterPro" id="IPR056423">
    <property type="entry name" value="BACK_BPM_SPOP"/>
</dbReference>
<keyword evidence="5" id="KW-1185">Reference proteome</keyword>
<dbReference type="SMART" id="SM00225">
    <property type="entry name" value="BTB"/>
    <property type="match status" value="1"/>
</dbReference>
<dbReference type="InterPro" id="IPR000210">
    <property type="entry name" value="BTB/POZ_dom"/>
</dbReference>
<dbReference type="InterPro" id="IPR045005">
    <property type="entry name" value="BPM1-6"/>
</dbReference>
<dbReference type="CDD" id="cd18280">
    <property type="entry name" value="BTB_POZ_BPM_plant"/>
    <property type="match status" value="1"/>
</dbReference>
<dbReference type="Proteomes" id="UP001210211">
    <property type="component" value="Unassembled WGS sequence"/>
</dbReference>
<dbReference type="Pfam" id="PF00651">
    <property type="entry name" value="BTB"/>
    <property type="match status" value="1"/>
</dbReference>
<dbReference type="Gene3D" id="1.25.40.420">
    <property type="match status" value="1"/>
</dbReference>
<feature type="domain" description="BTB" evidence="3">
    <location>
        <begin position="147"/>
        <end position="214"/>
    </location>
</feature>
<protein>
    <recommendedName>
        <fullName evidence="3">BTB domain-containing protein</fullName>
    </recommendedName>
</protein>
<dbReference type="AlphaFoldDB" id="A0AAD5ZN62"/>